<keyword evidence="3" id="KW-0998">Cell outer membrane</keyword>
<protein>
    <recommendedName>
        <fullName evidence="7">TonB-dependent receptor</fullName>
    </recommendedName>
</protein>
<keyword evidence="4" id="KW-0732">Signal</keyword>
<feature type="chain" id="PRO_5045626514" description="TonB-dependent receptor" evidence="4">
    <location>
        <begin position="24"/>
        <end position="550"/>
    </location>
</feature>
<keyword evidence="2" id="KW-0472">Membrane</keyword>
<dbReference type="EMBL" id="CAKLPZ010000004">
    <property type="protein sequence ID" value="CAH1002235.1"/>
    <property type="molecule type" value="Genomic_DNA"/>
</dbReference>
<dbReference type="InterPro" id="IPR036942">
    <property type="entry name" value="Beta-barrel_TonB_sf"/>
</dbReference>
<organism evidence="5 6">
    <name type="scientific">Neolewinella maritima</name>
    <dbReference type="NCBI Taxonomy" id="1383882"/>
    <lineage>
        <taxon>Bacteria</taxon>
        <taxon>Pseudomonadati</taxon>
        <taxon>Bacteroidota</taxon>
        <taxon>Saprospiria</taxon>
        <taxon>Saprospirales</taxon>
        <taxon>Lewinellaceae</taxon>
        <taxon>Neolewinella</taxon>
    </lineage>
</organism>
<evidence type="ECO:0000256" key="1">
    <source>
        <dbReference type="ARBA" id="ARBA00004442"/>
    </source>
</evidence>
<evidence type="ECO:0000256" key="2">
    <source>
        <dbReference type="ARBA" id="ARBA00023136"/>
    </source>
</evidence>
<gene>
    <name evidence="5" type="ORF">LEM8419_03153</name>
</gene>
<reference evidence="5" key="1">
    <citation type="submission" date="2021-12" db="EMBL/GenBank/DDBJ databases">
        <authorList>
            <person name="Rodrigo-Torres L."/>
            <person name="Arahal R. D."/>
            <person name="Lucena T."/>
        </authorList>
    </citation>
    <scope>NUCLEOTIDE SEQUENCE</scope>
    <source>
        <strain evidence="5">CECT 8419</strain>
    </source>
</reference>
<accession>A0ABN8FAA2</accession>
<feature type="signal peptide" evidence="4">
    <location>
        <begin position="1"/>
        <end position="23"/>
    </location>
</feature>
<evidence type="ECO:0008006" key="7">
    <source>
        <dbReference type="Google" id="ProtNLM"/>
    </source>
</evidence>
<name>A0ABN8FAA2_9BACT</name>
<evidence type="ECO:0000256" key="3">
    <source>
        <dbReference type="ARBA" id="ARBA00023237"/>
    </source>
</evidence>
<dbReference type="RefSeq" id="WP_238752102.1">
    <property type="nucleotide sequence ID" value="NZ_CAKLPZ010000004.1"/>
</dbReference>
<comment type="subcellular location">
    <subcellularLocation>
        <location evidence="1">Cell outer membrane</location>
    </subcellularLocation>
</comment>
<keyword evidence="6" id="KW-1185">Reference proteome</keyword>
<evidence type="ECO:0000313" key="6">
    <source>
        <dbReference type="Proteomes" id="UP000837803"/>
    </source>
</evidence>
<sequence length="550" mass="61484">MRTPSIRFLLASCLCCTVSLLSAQGNPNLEDNSVTVVTNFEARLTDAERVRVNPAPPPTDTTSRRQTYTILPRPLEVEYPAPTIRPRAVRREEQEEIKNGYAKIGLGVPNALYGDLSYDLTGQDNLDLGLFANHYSFNNDKNLANQRASDTKIGARGNYLFEQGFAVKGGLSYDTRSRYYYGYNFPEFERDSNLTFDQDEVRQRFNTFALDAQIYNGTRTEGDIDYRAGISLYLMDADPSVRETGMDITVGGTKWINGTNPLDVTFRADFTSFKDTSSQSLNVFSLSPSYTVLIADRIKLKAGVHLTSQEDDFDIFPNVSASAVIIEGLLSAFAGVEGNVVKNTLRSLSDYNPWINTRLRVRNSEATRFYGGVEGTFRRIAYRAEAGYKYLDNLALYTTRRDGSGIPMFDVIYDDGSQVYLQGTATLPLVENLDLSATFVQRFYSMEDEEKPFHLPSLSLNAAGIYTLANIPLQLRADLFLENGLPYQTAEGGTDNLNALLDLSLSAEYTITDTFGAWVRVNNLLNNKRERFFQYPTIGTNFMVGGTASF</sequence>
<proteinExistence type="predicted"/>
<dbReference type="SUPFAM" id="SSF56935">
    <property type="entry name" value="Porins"/>
    <property type="match status" value="1"/>
</dbReference>
<dbReference type="Proteomes" id="UP000837803">
    <property type="component" value="Unassembled WGS sequence"/>
</dbReference>
<dbReference type="Gene3D" id="2.40.170.20">
    <property type="entry name" value="TonB-dependent receptor, beta-barrel domain"/>
    <property type="match status" value="1"/>
</dbReference>
<comment type="caution">
    <text evidence="5">The sequence shown here is derived from an EMBL/GenBank/DDBJ whole genome shotgun (WGS) entry which is preliminary data.</text>
</comment>
<evidence type="ECO:0000313" key="5">
    <source>
        <dbReference type="EMBL" id="CAH1002235.1"/>
    </source>
</evidence>
<evidence type="ECO:0000256" key="4">
    <source>
        <dbReference type="SAM" id="SignalP"/>
    </source>
</evidence>